<keyword evidence="1" id="KW-0812">Transmembrane</keyword>
<accession>A7HXT0</accession>
<dbReference type="KEGG" id="pla:Plav_3106"/>
<gene>
    <name evidence="2" type="ordered locus">Plav_3106</name>
</gene>
<evidence type="ECO:0000256" key="1">
    <source>
        <dbReference type="SAM" id="Phobius"/>
    </source>
</evidence>
<protein>
    <submittedName>
        <fullName evidence="2">Uncharacterized protein</fullName>
    </submittedName>
</protein>
<organism evidence="2 3">
    <name type="scientific">Parvibaculum lavamentivorans (strain DS-1 / DSM 13023 / NCIMB 13966)</name>
    <dbReference type="NCBI Taxonomy" id="402881"/>
    <lineage>
        <taxon>Bacteria</taxon>
        <taxon>Pseudomonadati</taxon>
        <taxon>Pseudomonadota</taxon>
        <taxon>Alphaproteobacteria</taxon>
        <taxon>Hyphomicrobiales</taxon>
        <taxon>Parvibaculaceae</taxon>
        <taxon>Parvibaculum</taxon>
    </lineage>
</organism>
<dbReference type="HOGENOM" id="CLU_2181361_0_0_5"/>
<dbReference type="EMBL" id="CP000774">
    <property type="protein sequence ID" value="ABS64713.1"/>
    <property type="molecule type" value="Genomic_DNA"/>
</dbReference>
<evidence type="ECO:0000313" key="2">
    <source>
        <dbReference type="EMBL" id="ABS64713.1"/>
    </source>
</evidence>
<proteinExistence type="predicted"/>
<keyword evidence="1" id="KW-1133">Transmembrane helix</keyword>
<name>A7HXT0_PARL1</name>
<sequence>MPVDLTSPWIPLGIIMLLGIFMVRQFIQERRDARVLAVAEASAPATAPVEAEPAPVIVAPTPAAVESKPAEKKKRKLRWRTAWIWLPFLIGFFGQAYLSFIKPMVDNAG</sequence>
<dbReference type="AlphaFoldDB" id="A7HXT0"/>
<keyword evidence="3" id="KW-1185">Reference proteome</keyword>
<feature type="transmembrane region" description="Helical" evidence="1">
    <location>
        <begin position="6"/>
        <end position="27"/>
    </location>
</feature>
<keyword evidence="1" id="KW-0472">Membrane</keyword>
<evidence type="ECO:0000313" key="3">
    <source>
        <dbReference type="Proteomes" id="UP000006377"/>
    </source>
</evidence>
<reference evidence="2 3" key="1">
    <citation type="journal article" date="2011" name="Stand. Genomic Sci.">
        <title>Complete genome sequence of Parvibaculum lavamentivorans type strain (DS-1(T)).</title>
        <authorList>
            <person name="Schleheck D."/>
            <person name="Weiss M."/>
            <person name="Pitluck S."/>
            <person name="Bruce D."/>
            <person name="Land M.L."/>
            <person name="Han S."/>
            <person name="Saunders E."/>
            <person name="Tapia R."/>
            <person name="Detter C."/>
            <person name="Brettin T."/>
            <person name="Han J."/>
            <person name="Woyke T."/>
            <person name="Goodwin L."/>
            <person name="Pennacchio L."/>
            <person name="Nolan M."/>
            <person name="Cook A.M."/>
            <person name="Kjelleberg S."/>
            <person name="Thomas T."/>
        </authorList>
    </citation>
    <scope>NUCLEOTIDE SEQUENCE [LARGE SCALE GENOMIC DNA]</scope>
    <source>
        <strain evidence="3">DS-1 / DSM 13023 / NCIMB 13966</strain>
    </source>
</reference>
<dbReference type="Proteomes" id="UP000006377">
    <property type="component" value="Chromosome"/>
</dbReference>
<feature type="transmembrane region" description="Helical" evidence="1">
    <location>
        <begin position="82"/>
        <end position="101"/>
    </location>
</feature>